<dbReference type="Gene3D" id="2.60.120.560">
    <property type="entry name" value="Exo-inulinase, domain 1"/>
    <property type="match status" value="2"/>
</dbReference>
<keyword evidence="1" id="KW-0812">Transmembrane</keyword>
<evidence type="ECO:0000256" key="1">
    <source>
        <dbReference type="SAM" id="Phobius"/>
    </source>
</evidence>
<dbReference type="EMBL" id="JACHCA010000018">
    <property type="protein sequence ID" value="MBB6130922.1"/>
    <property type="molecule type" value="Genomic_DNA"/>
</dbReference>
<proteinExistence type="predicted"/>
<keyword evidence="1" id="KW-1133">Transmembrane helix</keyword>
<comment type="caution">
    <text evidence="2">The sequence shown here is derived from an EMBL/GenBank/DDBJ whole genome shotgun (WGS) entry which is preliminary data.</text>
</comment>
<gene>
    <name evidence="2" type="ORF">HDF22_005068</name>
</gene>
<evidence type="ECO:0000313" key="3">
    <source>
        <dbReference type="Proteomes" id="UP000548326"/>
    </source>
</evidence>
<organism evidence="2 3">
    <name type="scientific">Mucilaginibacter lappiensis</name>
    <dbReference type="NCBI Taxonomy" id="354630"/>
    <lineage>
        <taxon>Bacteria</taxon>
        <taxon>Pseudomonadati</taxon>
        <taxon>Bacteroidota</taxon>
        <taxon>Sphingobacteriia</taxon>
        <taxon>Sphingobacteriales</taxon>
        <taxon>Sphingobacteriaceae</taxon>
        <taxon>Mucilaginibacter</taxon>
    </lineage>
</organism>
<reference evidence="2 3" key="1">
    <citation type="submission" date="2020-08" db="EMBL/GenBank/DDBJ databases">
        <title>Genomic Encyclopedia of Type Strains, Phase IV (KMG-V): Genome sequencing to study the core and pangenomes of soil and plant-associated prokaryotes.</title>
        <authorList>
            <person name="Whitman W."/>
        </authorList>
    </citation>
    <scope>NUCLEOTIDE SEQUENCE [LARGE SCALE GENOMIC DNA]</scope>
    <source>
        <strain evidence="2 3">MP601</strain>
    </source>
</reference>
<accession>A0A841JKX6</accession>
<evidence type="ECO:0000313" key="2">
    <source>
        <dbReference type="EMBL" id="MBB6130922.1"/>
    </source>
</evidence>
<dbReference type="Gene3D" id="2.60.120.260">
    <property type="entry name" value="Galactose-binding domain-like"/>
    <property type="match status" value="1"/>
</dbReference>
<feature type="transmembrane region" description="Helical" evidence="1">
    <location>
        <begin position="12"/>
        <end position="31"/>
    </location>
</feature>
<dbReference type="Proteomes" id="UP000548326">
    <property type="component" value="Unassembled WGS sequence"/>
</dbReference>
<protein>
    <submittedName>
        <fullName evidence="2">Uncharacterized protein</fullName>
    </submittedName>
</protein>
<keyword evidence="1" id="KW-0472">Membrane</keyword>
<dbReference type="RefSeq" id="WP_183589579.1">
    <property type="nucleotide sequence ID" value="NZ_JACHCA010000018.1"/>
</dbReference>
<sequence length="744" mass="84129">MLKIQLNKISNRISFVLVISIAVIFIIGTSLKSAGTKNLIWIEAEAADKVVEPLQIVDMEGASNNKGIIAIGNHFKKEGYAKYKFSVDQDGEYIIWGRCFWLNVCTNSFQVCLDNLQFEGLGEDPLTNQWHWVMGPRFKIKKGEHTLYLWNREENSQIDKFLVTADASYVPEGLGTTSSIVEDFEAGIIPKNFTFSNESGWKIVGNGTKGKSLFQAPKPPDNDLFNQVLITHHYEDNYIYSLVFKSNRIQGNSVFVSFNYQDEKNYYNLTIAGKVVKLFEVNNGYKKLIQQKIFENNLISSELSDFSVLRQRNKYYIKSGGKRVFTFTGDPNKIGHIVGFGSSLGGVFFDNVSVGAYDGVSYNQNFHEPDFSAFKERPEISSDYLQNLKKGRRNWWIIDGVWNEISMDGFEEIEGKSNGNQPASIVFGTDYWKNYEMQVATKLNDSGGVGIIFNFQDKNNYSLFRWQRAQSGWKYKLDKIESGNEIHIADTVAPVPRGGLASWYKINLRIKDDSIKVLVGDELTFQKKNKLFKGDGKVGFWSADGHGAYFDDILISSIESLSSPKNSKYVYNLCGVNLDVSTSYSDWVPSSDKAIQLLDIPGSGPVACLNKELFEPSMIYNKKIFKHDFKISSISDNVPGDIDVNYNFSASTHNINSVYRFIISINKITVTKNDQAVFSKTINSSTRGDIEISHFNGRWEIKEDKIRLASFIDKGEWETTKMGVGYSGVGKAKIVMQQVSIENY</sequence>
<dbReference type="AlphaFoldDB" id="A0A841JKX6"/>
<name>A0A841JKX6_9SPHI</name>